<evidence type="ECO:0000313" key="6">
    <source>
        <dbReference type="EMBL" id="NMU27833.1"/>
    </source>
</evidence>
<reference evidence="8 14" key="2">
    <citation type="submission" date="2015-08" db="EMBL/GenBank/DDBJ databases">
        <title>Draft Genome Sequences of Vibrio parahaemolyticus Strains.</title>
        <authorList>
            <person name="Gonzalez-Escalona N."/>
            <person name="DePaola A."/>
        </authorList>
    </citation>
    <scope>NUCLEOTIDE SEQUENCE [LARGE SCALE GENOMIC DNA]</scope>
    <source>
        <strain evidence="8 14">CFSAN001621</strain>
    </source>
</reference>
<dbReference type="Proteomes" id="UP001156560">
    <property type="component" value="Chromosome 1"/>
</dbReference>
<reference evidence="10 15" key="5">
    <citation type="submission" date="2019-08" db="EMBL/GenBank/DDBJ databases">
        <title>Emerging of two pre-pandemic pathogenic O4:KUT lineages of Vibrio parahaemolyticus in coastal eastern China.</title>
        <authorList>
            <person name="Yu H."/>
        </authorList>
    </citation>
    <scope>NUCLEOTIDE SEQUENCE [LARGE SCALE GENOMIC DNA]</scope>
    <source>
        <strain evidence="10 15">HZ17-383</strain>
    </source>
</reference>
<dbReference type="Proteomes" id="UP001253193">
    <property type="component" value="Unassembled WGS sequence"/>
</dbReference>
<feature type="transmembrane region" description="Helical" evidence="1">
    <location>
        <begin position="12"/>
        <end position="33"/>
    </location>
</feature>
<dbReference type="EMBL" id="JABCLB010002168">
    <property type="protein sequence ID" value="NMU85242.1"/>
    <property type="molecule type" value="Genomic_DNA"/>
</dbReference>
<evidence type="ECO:0000313" key="4">
    <source>
        <dbReference type="EMBL" id="MCC3805654.1"/>
    </source>
</evidence>
<gene>
    <name evidence="3" type="ORF">ACX05_02020</name>
    <name evidence="8" type="ORF">AKG60_16695</name>
    <name evidence="9" type="ORF">EHC69_04555</name>
    <name evidence="10" type="ORF">FVP01_16610</name>
    <name evidence="7" type="ORF">HKB16_20490</name>
    <name evidence="6" type="ORF">HKB21_19690</name>
    <name evidence="2" type="ORF">I7278_16830</name>
    <name evidence="4" type="ORF">IB292_11430</name>
    <name evidence="11" type="ORF">M5598_04170</name>
    <name evidence="12" type="ORF">O1Q84_04080</name>
    <name evidence="5" type="ORF">QX249_21640</name>
</gene>
<dbReference type="Proteomes" id="UP000726777">
    <property type="component" value="Unassembled WGS sequence"/>
</dbReference>
<dbReference type="Proteomes" id="UP000191946">
    <property type="component" value="Unassembled WGS sequence"/>
</dbReference>
<dbReference type="EMBL" id="DACQKT010000008">
    <property type="protein sequence ID" value="HAS6678471.1"/>
    <property type="molecule type" value="Genomic_DNA"/>
</dbReference>
<dbReference type="EMBL" id="CP097355">
    <property type="protein sequence ID" value="UYV27163.1"/>
    <property type="molecule type" value="Genomic_DNA"/>
</dbReference>
<dbReference type="Proteomes" id="UP000464718">
    <property type="component" value="Chromosome i"/>
</dbReference>
<dbReference type="Proteomes" id="UP000037697">
    <property type="component" value="Unassembled WGS sequence"/>
</dbReference>
<evidence type="ECO:0000256" key="1">
    <source>
        <dbReference type="SAM" id="Phobius"/>
    </source>
</evidence>
<reference evidence="2" key="3">
    <citation type="journal article" date="2018" name="Genome Biol.">
        <title>SKESA: strategic k-mer extension for scrupulous assemblies.</title>
        <authorList>
            <person name="Souvorov A."/>
            <person name="Agarwala R."/>
            <person name="Lipman D.J."/>
        </authorList>
    </citation>
    <scope>NUCLEOTIDE SEQUENCE</scope>
    <source>
        <strain evidence="2">1930</strain>
    </source>
</reference>
<dbReference type="EMBL" id="JAUHGG010000008">
    <property type="protein sequence ID" value="MDS1823251.1"/>
    <property type="molecule type" value="Genomic_DNA"/>
</dbReference>
<keyword evidence="14" id="KW-1185">Reference proteome</keyword>
<protein>
    <submittedName>
        <fullName evidence="6">DUF2788 domain-containing protein</fullName>
    </submittedName>
</protein>
<evidence type="ECO:0000313" key="10">
    <source>
        <dbReference type="EMBL" id="TXN15575.1"/>
    </source>
</evidence>
<evidence type="ECO:0000313" key="11">
    <source>
        <dbReference type="EMBL" id="UYV27163.1"/>
    </source>
</evidence>
<evidence type="ECO:0000313" key="8">
    <source>
        <dbReference type="EMBL" id="OQJ98121.1"/>
    </source>
</evidence>
<dbReference type="EMBL" id="LHQV01000016">
    <property type="protein sequence ID" value="OQJ98121.1"/>
    <property type="molecule type" value="Genomic_DNA"/>
</dbReference>
<reference evidence="5" key="11">
    <citation type="submission" date="2023-06" db="EMBL/GenBank/DDBJ databases">
        <title>Genomic Diversity of Vibrio spp. and Metagenomic Analysis of Pathogens in Florida Gulf Coastal Waters Following Hurricane Ian.</title>
        <authorList>
            <person name="Brumfield K.D."/>
        </authorList>
    </citation>
    <scope>NUCLEOTIDE SEQUENCE</scope>
    <source>
        <strain evidence="5">WBS2B-138</strain>
    </source>
</reference>
<dbReference type="EMBL" id="VRMQ01000003">
    <property type="protein sequence ID" value="TXN15575.1"/>
    <property type="molecule type" value="Genomic_DNA"/>
</dbReference>
<dbReference type="Proteomes" id="UP000856022">
    <property type="component" value="Unassembled WGS sequence"/>
</dbReference>
<dbReference type="OMA" id="FGRYIVW"/>
<keyword evidence="1" id="KW-0812">Transmembrane</keyword>
<dbReference type="RefSeq" id="WP_005461613.1">
    <property type="nucleotide sequence ID" value="NZ_CABMHD010000004.1"/>
</dbReference>
<reference evidence="3 13" key="1">
    <citation type="submission" date="2015-07" db="EMBL/GenBank/DDBJ databases">
        <title>Foodborne Vibrio parahaemolyticus Isolates.</title>
        <authorList>
            <person name="Ronholm J."/>
            <person name="Petronella N."/>
            <person name="Kenwell R."/>
            <person name="Banerjee S."/>
        </authorList>
    </citation>
    <scope>NUCLEOTIDE SEQUENCE [LARGE SCALE GENOMIC DNA]</scope>
    <source>
        <strain evidence="3 13">HS-06-05</strain>
    </source>
</reference>
<proteinExistence type="predicted"/>
<dbReference type="Proteomes" id="UP000321504">
    <property type="component" value="Unassembled WGS sequence"/>
</dbReference>
<dbReference type="OrthoDB" id="5588656at2"/>
<reference evidence="12" key="10">
    <citation type="submission" date="2022-12" db="EMBL/GenBank/DDBJ databases">
        <title>Vibrio parahaemolyticus become highly virulent by producing novel Tc toxins.</title>
        <authorList>
            <person name="Yang F."/>
            <person name="You Y."/>
            <person name="Lai Q."/>
            <person name="Xu L."/>
            <person name="Li F."/>
        </authorList>
    </citation>
    <scope>NUCLEOTIDE SEQUENCE</scope>
    <source>
        <strain evidence="12">Vp-HL-202005</strain>
    </source>
</reference>
<reference evidence="11" key="9">
    <citation type="submission" date="2022-05" db="EMBL/GenBank/DDBJ databases">
        <title>Megaplasmid of Vibrio parahaemolyticus.</title>
        <authorList>
            <person name="Strauch E."/>
            <person name="Borowiak M."/>
        </authorList>
    </citation>
    <scope>NUCLEOTIDE SEQUENCE</scope>
    <source>
        <strain evidence="11">16-VB00198</strain>
    </source>
</reference>
<dbReference type="Proteomes" id="UP001163036">
    <property type="component" value="Chromosome 1"/>
</dbReference>
<reference evidence="9 16" key="4">
    <citation type="submission" date="2018-12" db="EMBL/GenBank/DDBJ databases">
        <title>Genomic insights into the evolutionary origins and pathogenicity of five Vibrio parahaemolyticus strains isolated from the shrimp with acute hepatopancreatic necrosis disease (AHPND).</title>
        <authorList>
            <person name="Yang Q."/>
            <person name="Dong X."/>
            <person name="Xie G."/>
            <person name="Fu S."/>
            <person name="Zou P."/>
            <person name="Sun J."/>
            <person name="Wang Y."/>
            <person name="Huang J."/>
        </authorList>
    </citation>
    <scope>NUCLEOTIDE SEQUENCE [LARGE SCALE GENOMIC DNA]</scope>
    <source>
        <strain evidence="9 16">20160303005-1</strain>
    </source>
</reference>
<accession>A0A072G4U3</accession>
<evidence type="ECO:0000313" key="9">
    <source>
        <dbReference type="EMBL" id="QHH08672.1"/>
    </source>
</evidence>
<name>A0A072G4U3_VIBPH</name>
<evidence type="ECO:0000313" key="5">
    <source>
        <dbReference type="EMBL" id="MDS1823251.1"/>
    </source>
</evidence>
<evidence type="ECO:0000313" key="17">
    <source>
        <dbReference type="Proteomes" id="UP000518904"/>
    </source>
</evidence>
<evidence type="ECO:0000313" key="15">
    <source>
        <dbReference type="Proteomes" id="UP000321504"/>
    </source>
</evidence>
<dbReference type="Pfam" id="PF10981">
    <property type="entry name" value="DUF2788"/>
    <property type="match status" value="1"/>
</dbReference>
<dbReference type="Proteomes" id="UP000555836">
    <property type="component" value="Unassembled WGS sequence"/>
</dbReference>
<dbReference type="EMBL" id="JACVHL010000010">
    <property type="protein sequence ID" value="MCC3805654.1"/>
    <property type="molecule type" value="Genomic_DNA"/>
</dbReference>
<evidence type="ECO:0000313" key="14">
    <source>
        <dbReference type="Proteomes" id="UP000191946"/>
    </source>
</evidence>
<evidence type="ECO:0000313" key="13">
    <source>
        <dbReference type="Proteomes" id="UP000037697"/>
    </source>
</evidence>
<evidence type="ECO:0000313" key="16">
    <source>
        <dbReference type="Proteomes" id="UP000464718"/>
    </source>
</evidence>
<dbReference type="InterPro" id="IPR021249">
    <property type="entry name" value="DUF2788"/>
</dbReference>
<evidence type="ECO:0000313" key="2">
    <source>
        <dbReference type="EMBL" id="HAS6678471.1"/>
    </source>
</evidence>
<reference evidence="2" key="6">
    <citation type="submission" date="2019-12" db="EMBL/GenBank/DDBJ databases">
        <authorList>
            <consortium name="NCBI Pathogen Detection Project"/>
        </authorList>
    </citation>
    <scope>NUCLEOTIDE SEQUENCE</scope>
    <source>
        <strain evidence="2">1930</strain>
    </source>
</reference>
<evidence type="ECO:0000313" key="12">
    <source>
        <dbReference type="EMBL" id="WAT91004.1"/>
    </source>
</evidence>
<evidence type="ECO:0000313" key="18">
    <source>
        <dbReference type="Proteomes" id="UP000555836"/>
    </source>
</evidence>
<evidence type="ECO:0000313" key="7">
    <source>
        <dbReference type="EMBL" id="NMU85242.1"/>
    </source>
</evidence>
<dbReference type="EMBL" id="JABCLD010001917">
    <property type="protein sequence ID" value="NMU27833.1"/>
    <property type="molecule type" value="Genomic_DNA"/>
</dbReference>
<sequence>MLYDYMDMLESIGLDLLFAAIFFFIGMAIKDVLKQGNVPVFGRRIVWLVLFLGCAGFIAKGIIQLTWEGSGLG</sequence>
<keyword evidence="1" id="KW-1133">Transmembrane helix</keyword>
<dbReference type="EMBL" id="CP034298">
    <property type="protein sequence ID" value="QHH08672.1"/>
    <property type="molecule type" value="Genomic_DNA"/>
</dbReference>
<feature type="transmembrane region" description="Helical" evidence="1">
    <location>
        <begin position="45"/>
        <end position="67"/>
    </location>
</feature>
<reference evidence="17 18" key="7">
    <citation type="submission" date="2020-04" db="EMBL/GenBank/DDBJ databases">
        <title>Whole-genome sequencing of Vibrio spp. from China reveals different genetic environments of blaCTX-M-14 among diverse lineages.</title>
        <authorList>
            <person name="Zheng Z."/>
            <person name="Ye L."/>
            <person name="Chen S."/>
        </authorList>
    </citation>
    <scope>NUCLEOTIDE SEQUENCE [LARGE SCALE GENOMIC DNA]</scope>
    <source>
        <strain evidence="7 17">Vb0551</strain>
        <strain evidence="6 18">Vb0574</strain>
    </source>
</reference>
<dbReference type="Proteomes" id="UP000518904">
    <property type="component" value="Unassembled WGS sequence"/>
</dbReference>
<dbReference type="AlphaFoldDB" id="A0A072G4U3"/>
<dbReference type="GeneID" id="70913000"/>
<keyword evidence="1" id="KW-0472">Membrane</keyword>
<evidence type="ECO:0000313" key="3">
    <source>
        <dbReference type="EMBL" id="KOY41837.1"/>
    </source>
</evidence>
<dbReference type="EMBL" id="CP114194">
    <property type="protein sequence ID" value="WAT91004.1"/>
    <property type="molecule type" value="Genomic_DNA"/>
</dbReference>
<dbReference type="EMBL" id="LIRS01000018">
    <property type="protein sequence ID" value="KOY41837.1"/>
    <property type="molecule type" value="Genomic_DNA"/>
</dbReference>
<reference evidence="4" key="8">
    <citation type="submission" date="2020-09" db="EMBL/GenBank/DDBJ databases">
        <title>Genome sequence of Vibrio parahaemolyticus isolates.</title>
        <authorList>
            <person name="Hammerl J.A."/>
            <person name="Strauch E."/>
        </authorList>
    </citation>
    <scope>NUCLEOTIDE SEQUENCE</scope>
    <source>
        <strain evidence="4">17-VB00146</strain>
    </source>
</reference>
<organism evidence="6 18">
    <name type="scientific">Vibrio parahaemolyticus</name>
    <dbReference type="NCBI Taxonomy" id="670"/>
    <lineage>
        <taxon>Bacteria</taxon>
        <taxon>Pseudomonadati</taxon>
        <taxon>Pseudomonadota</taxon>
        <taxon>Gammaproteobacteria</taxon>
        <taxon>Vibrionales</taxon>
        <taxon>Vibrionaceae</taxon>
        <taxon>Vibrio</taxon>
    </lineage>
</organism>